<name>A0A379Y6L4_SERMA</name>
<keyword evidence="7 9" id="KW-0472">Membrane</keyword>
<feature type="transmembrane region" description="Helical" evidence="9">
    <location>
        <begin position="95"/>
        <end position="113"/>
    </location>
</feature>
<evidence type="ECO:0000313" key="11">
    <source>
        <dbReference type="Proteomes" id="UP000254765"/>
    </source>
</evidence>
<organism evidence="10 11">
    <name type="scientific">Serratia marcescens</name>
    <dbReference type="NCBI Taxonomy" id="615"/>
    <lineage>
        <taxon>Bacteria</taxon>
        <taxon>Pseudomonadati</taxon>
        <taxon>Pseudomonadota</taxon>
        <taxon>Gammaproteobacteria</taxon>
        <taxon>Enterobacterales</taxon>
        <taxon>Yersiniaceae</taxon>
        <taxon>Serratia</taxon>
    </lineage>
</organism>
<evidence type="ECO:0000256" key="2">
    <source>
        <dbReference type="ARBA" id="ARBA00022448"/>
    </source>
</evidence>
<evidence type="ECO:0000256" key="4">
    <source>
        <dbReference type="ARBA" id="ARBA00022519"/>
    </source>
</evidence>
<proteinExistence type="predicted"/>
<evidence type="ECO:0000256" key="3">
    <source>
        <dbReference type="ARBA" id="ARBA00022475"/>
    </source>
</evidence>
<accession>A0A379Y6L4</accession>
<gene>
    <name evidence="10" type="primary">ugpA_2</name>
    <name evidence="10" type="ORF">NCTC10211_00841</name>
</gene>
<dbReference type="EMBL" id="UGYK01000002">
    <property type="protein sequence ID" value="SUI41160.1"/>
    <property type="molecule type" value="Genomic_DNA"/>
</dbReference>
<keyword evidence="2" id="KW-0813">Transport</keyword>
<comment type="subcellular location">
    <subcellularLocation>
        <location evidence="1">Cell inner membrane</location>
        <topology evidence="1">Multi-pass membrane protein</topology>
    </subcellularLocation>
</comment>
<dbReference type="SUPFAM" id="SSF161098">
    <property type="entry name" value="MetI-like"/>
    <property type="match status" value="1"/>
</dbReference>
<dbReference type="InterPro" id="IPR050809">
    <property type="entry name" value="UgpAE/MalFG_permease"/>
</dbReference>
<dbReference type="Proteomes" id="UP000254765">
    <property type="component" value="Unassembled WGS sequence"/>
</dbReference>
<sequence length="153" mass="17253">MLPQLLITAVFFLWPAGEALWYSVQSLDPFGLSSQFVGLDNFKQLFQDPYLPRLVLHHADLQLPGGGIGLAVSLFFAALVDYVLRGSRLYRTLMILPYAVAPAVAAVLWIFLFQPRSGADYPFPQRAGLITGTMRKTAARRCSWWCWPRYGSR</sequence>
<keyword evidence="3" id="KW-1003">Cell membrane</keyword>
<evidence type="ECO:0000256" key="1">
    <source>
        <dbReference type="ARBA" id="ARBA00004429"/>
    </source>
</evidence>
<feature type="transmembrane region" description="Helical" evidence="9">
    <location>
        <begin position="61"/>
        <end position="83"/>
    </location>
</feature>
<keyword evidence="5 9" id="KW-0812">Transmembrane</keyword>
<reference evidence="10 11" key="1">
    <citation type="submission" date="2018-06" db="EMBL/GenBank/DDBJ databases">
        <authorList>
            <consortium name="Pathogen Informatics"/>
            <person name="Doyle S."/>
        </authorList>
    </citation>
    <scope>NUCLEOTIDE SEQUENCE [LARGE SCALE GENOMIC DNA]</scope>
    <source>
        <strain evidence="10 11">NCTC10211</strain>
    </source>
</reference>
<evidence type="ECO:0000256" key="7">
    <source>
        <dbReference type="ARBA" id="ARBA00023136"/>
    </source>
</evidence>
<dbReference type="PANTHER" id="PTHR43227:SF9">
    <property type="entry name" value="SN-GLYCEROL-3-PHOSPHATE TRANSPORT SYSTEM PERMEASE PROTEIN UGPA"/>
    <property type="match status" value="1"/>
</dbReference>
<evidence type="ECO:0000256" key="9">
    <source>
        <dbReference type="SAM" id="Phobius"/>
    </source>
</evidence>
<dbReference type="Gene3D" id="1.10.3720.10">
    <property type="entry name" value="MetI-like"/>
    <property type="match status" value="1"/>
</dbReference>
<evidence type="ECO:0000256" key="8">
    <source>
        <dbReference type="ARBA" id="ARBA00037054"/>
    </source>
</evidence>
<dbReference type="AlphaFoldDB" id="A0A379Y6L4"/>
<evidence type="ECO:0000256" key="6">
    <source>
        <dbReference type="ARBA" id="ARBA00022989"/>
    </source>
</evidence>
<keyword evidence="4" id="KW-0997">Cell inner membrane</keyword>
<comment type="function">
    <text evidence="8">Part of the ABC transporter complex UgpBAEC involved in sn-glycerol-3-phosphate (G3P) import. Probably responsible for the translocation of the substrate across the membrane.</text>
</comment>
<evidence type="ECO:0000313" key="10">
    <source>
        <dbReference type="EMBL" id="SUI41160.1"/>
    </source>
</evidence>
<evidence type="ECO:0000256" key="5">
    <source>
        <dbReference type="ARBA" id="ARBA00022692"/>
    </source>
</evidence>
<protein>
    <submittedName>
        <fullName evidence="10">sn-glycerol-3-phosphate transport system permease protein ugpA</fullName>
    </submittedName>
</protein>
<keyword evidence="6 9" id="KW-1133">Transmembrane helix</keyword>
<dbReference type="PANTHER" id="PTHR43227">
    <property type="entry name" value="BLL4140 PROTEIN"/>
    <property type="match status" value="1"/>
</dbReference>
<dbReference type="InterPro" id="IPR035906">
    <property type="entry name" value="MetI-like_sf"/>
</dbReference>
<dbReference type="GO" id="GO:0005886">
    <property type="term" value="C:plasma membrane"/>
    <property type="evidence" value="ECO:0007669"/>
    <property type="project" value="UniProtKB-SubCell"/>
</dbReference>